<accession>A0A8T1PNY0</accession>
<comment type="caution">
    <text evidence="1">The sequence shown here is derived from an EMBL/GenBank/DDBJ whole genome shotgun (WGS) entry which is preliminary data.</text>
</comment>
<evidence type="ECO:0000313" key="2">
    <source>
        <dbReference type="Proteomes" id="UP000811609"/>
    </source>
</evidence>
<keyword evidence="2" id="KW-1185">Reference proteome</keyword>
<protein>
    <submittedName>
        <fullName evidence="1">Uncharacterized protein</fullName>
    </submittedName>
</protein>
<dbReference type="AlphaFoldDB" id="A0A8T1PNY0"/>
<organism evidence="1 2">
    <name type="scientific">Carya illinoinensis</name>
    <name type="common">Pecan</name>
    <dbReference type="NCBI Taxonomy" id="32201"/>
    <lineage>
        <taxon>Eukaryota</taxon>
        <taxon>Viridiplantae</taxon>
        <taxon>Streptophyta</taxon>
        <taxon>Embryophyta</taxon>
        <taxon>Tracheophyta</taxon>
        <taxon>Spermatophyta</taxon>
        <taxon>Magnoliopsida</taxon>
        <taxon>eudicotyledons</taxon>
        <taxon>Gunneridae</taxon>
        <taxon>Pentapetalae</taxon>
        <taxon>rosids</taxon>
        <taxon>fabids</taxon>
        <taxon>Fagales</taxon>
        <taxon>Juglandaceae</taxon>
        <taxon>Carya</taxon>
    </lineage>
</organism>
<dbReference type="EMBL" id="CM031817">
    <property type="protein sequence ID" value="KAG6643614.1"/>
    <property type="molecule type" value="Genomic_DNA"/>
</dbReference>
<name>A0A8T1PNY0_CARIL</name>
<gene>
    <name evidence="1" type="ORF">CIPAW_09G223800</name>
</gene>
<sequence length="147" mass="17006">MGVNDYLDHDYIGMVWIRSVRITGCWSSELEAKGYQVTGLQFQDQAQKKKKNKNKNKSTEKIKKVYQAARIRANEYCFGPERERLSKRPRRERPLQLTPTATYSLSLSLSLSWPFLPPEETSCFVTVFFFTCGPIFSPIEKSGITLR</sequence>
<dbReference type="Proteomes" id="UP000811609">
    <property type="component" value="Chromosome 9"/>
</dbReference>
<reference evidence="1" key="1">
    <citation type="submission" date="2020-12" db="EMBL/GenBank/DDBJ databases">
        <title>WGS assembly of Carya illinoinensis cv. Pawnee.</title>
        <authorList>
            <person name="Platts A."/>
            <person name="Shu S."/>
            <person name="Wright S."/>
            <person name="Barry K."/>
            <person name="Edger P."/>
            <person name="Pires J.C."/>
            <person name="Schmutz J."/>
        </authorList>
    </citation>
    <scope>NUCLEOTIDE SEQUENCE</scope>
    <source>
        <tissue evidence="1">Leaf</tissue>
    </source>
</reference>
<proteinExistence type="predicted"/>
<evidence type="ECO:0000313" key="1">
    <source>
        <dbReference type="EMBL" id="KAG6643614.1"/>
    </source>
</evidence>